<dbReference type="PANTHER" id="PTHR44688:SF16">
    <property type="entry name" value="DNA-BINDING TRANSCRIPTIONAL ACTIVATOR DEVR_DOSR"/>
    <property type="match status" value="1"/>
</dbReference>
<name>A0ABV5N120_9ACTN</name>
<dbReference type="Gene3D" id="1.25.40.10">
    <property type="entry name" value="Tetratricopeptide repeat domain"/>
    <property type="match status" value="1"/>
</dbReference>
<dbReference type="SUPFAM" id="SSF52540">
    <property type="entry name" value="P-loop containing nucleoside triphosphate hydrolases"/>
    <property type="match status" value="1"/>
</dbReference>
<evidence type="ECO:0000313" key="6">
    <source>
        <dbReference type="Proteomes" id="UP001589709"/>
    </source>
</evidence>
<keyword evidence="6" id="KW-1185">Reference proteome</keyword>
<dbReference type="InterPro" id="IPR027417">
    <property type="entry name" value="P-loop_NTPase"/>
</dbReference>
<dbReference type="PANTHER" id="PTHR44688">
    <property type="entry name" value="DNA-BINDING TRANSCRIPTIONAL ACTIVATOR DEVR_DOSR"/>
    <property type="match status" value="1"/>
</dbReference>
<dbReference type="Pfam" id="PF25873">
    <property type="entry name" value="WHD_MalT"/>
    <property type="match status" value="1"/>
</dbReference>
<dbReference type="PRINTS" id="PR00038">
    <property type="entry name" value="HTHLUXR"/>
</dbReference>
<dbReference type="InterPro" id="IPR036388">
    <property type="entry name" value="WH-like_DNA-bd_sf"/>
</dbReference>
<keyword evidence="3" id="KW-0804">Transcription</keyword>
<keyword evidence="1" id="KW-0805">Transcription regulation</keyword>
<dbReference type="CDD" id="cd06170">
    <property type="entry name" value="LuxR_C_like"/>
    <property type="match status" value="1"/>
</dbReference>
<evidence type="ECO:0000313" key="5">
    <source>
        <dbReference type="EMBL" id="MFB9463943.1"/>
    </source>
</evidence>
<reference evidence="5 6" key="1">
    <citation type="submission" date="2024-09" db="EMBL/GenBank/DDBJ databases">
        <authorList>
            <person name="Sun Q."/>
            <person name="Mori K."/>
        </authorList>
    </citation>
    <scope>NUCLEOTIDE SEQUENCE [LARGE SCALE GENOMIC DNA]</scope>
    <source>
        <strain evidence="5 6">JCM 6917</strain>
    </source>
</reference>
<dbReference type="SMART" id="SM00421">
    <property type="entry name" value="HTH_LUXR"/>
    <property type="match status" value="1"/>
</dbReference>
<dbReference type="Proteomes" id="UP001589709">
    <property type="component" value="Unassembled WGS sequence"/>
</dbReference>
<comment type="caution">
    <text evidence="5">The sequence shown here is derived from an EMBL/GenBank/DDBJ whole genome shotgun (WGS) entry which is preliminary data.</text>
</comment>
<protein>
    <submittedName>
        <fullName evidence="5">LuxR C-terminal-related transcriptional regulator</fullName>
    </submittedName>
</protein>
<feature type="domain" description="HTH luxR-type" evidence="4">
    <location>
        <begin position="838"/>
        <end position="905"/>
    </location>
</feature>
<sequence length="907" mass="97628">MLNLAVPRFDRLTKTVVIAVTVSHSGERKPAWSRVDPAGVPFLRTRLTLPARPATFLRRARLVESLDRAATVTLTMVNGTAGAGKTLLVADWAAGQDRPLAWLTCDAADRAPGVFWAYVLEALRGAGVPVPSGVGGPAEAGRVDARLLARVAAGLDGRDSPVVLVLDEYDRVTGPEIAEQLAFVLDHAGRGLRLVLVTRSEPLLPLHRYRASGLMAEIRNADLAFTPEEAAELLALHGLSLPAGALGGLVRRTQGWAAGLRLCALAAQQSPDTERYLKEFEADRSTVADFLLAEVLDRQPPERQDLLLRASVLDRFCPDLLNALTQRSDAEPTLAALHRENAFLQRLGHSWYSLHPLFAEILRAHLRERAPGLEPVLRRRAARWLRRFGTLPEALAQGAAADDWNFAARAVVEDLAVGQLFTGLRSRDLSDLFGRMSSEAAGPAADLVRAARALADRDLRHGLLHLDHAGRNLEQDGLDPGAARLTCALLEALAGRLTGSPVRAERAARIAEAVAPHVPADLRDAHPELTALLWTHLGCARLWAGGFDAAREALNAVAGCAGGAATALPRTEALDHLALIDCLTGWHTRAERKVQAAAAEAERHGLAPQAGSGTGRLVLAAVAVDRGELDRAEALLERAGDCDRGCLDPVTEAGRVLTRARLLLAKGDARAALEAARVTVPAVVASPWAEDESALITAAAHLAQGRPESAVRDLERASGHRTACAVEAARARLAEGRLAEAQDLVAHLPHDDRPGPAVTVRVTLVRAQAALQAGRTGTARRLVARAFLDARRERLRGPFLEAGPWIGPLLSTDELRELRQGWLTAGPRARLAEEPGRAPAPLVVEELSARERDVLRRLALMMSTEEIAADLQVSVNTVKTHLKSVYRKLGVNRRSDAVRRARDRRLL</sequence>
<dbReference type="EMBL" id="JBHMCY010000024">
    <property type="protein sequence ID" value="MFB9463943.1"/>
    <property type="molecule type" value="Genomic_DNA"/>
</dbReference>
<dbReference type="Gene3D" id="1.10.10.10">
    <property type="entry name" value="Winged helix-like DNA-binding domain superfamily/Winged helix DNA-binding domain"/>
    <property type="match status" value="1"/>
</dbReference>
<dbReference type="PROSITE" id="PS50043">
    <property type="entry name" value="HTH_LUXR_2"/>
    <property type="match status" value="1"/>
</dbReference>
<dbReference type="InterPro" id="IPR011990">
    <property type="entry name" value="TPR-like_helical_dom_sf"/>
</dbReference>
<dbReference type="InterPro" id="IPR016032">
    <property type="entry name" value="Sig_transdc_resp-reg_C-effctor"/>
</dbReference>
<dbReference type="InterPro" id="IPR000792">
    <property type="entry name" value="Tscrpt_reg_LuxR_C"/>
</dbReference>
<dbReference type="Pfam" id="PF00196">
    <property type="entry name" value="GerE"/>
    <property type="match status" value="1"/>
</dbReference>
<accession>A0ABV5N120</accession>
<evidence type="ECO:0000256" key="1">
    <source>
        <dbReference type="ARBA" id="ARBA00023015"/>
    </source>
</evidence>
<proteinExistence type="predicted"/>
<dbReference type="SUPFAM" id="SSF46894">
    <property type="entry name" value="C-terminal effector domain of the bipartite response regulators"/>
    <property type="match status" value="1"/>
</dbReference>
<dbReference type="RefSeq" id="WP_381346442.1">
    <property type="nucleotide sequence ID" value="NZ_JBHMCY010000024.1"/>
</dbReference>
<keyword evidence="2" id="KW-0238">DNA-binding</keyword>
<gene>
    <name evidence="5" type="ORF">ACFF45_14810</name>
</gene>
<organism evidence="5 6">
    <name type="scientific">Streptomyces cinereospinus</name>
    <dbReference type="NCBI Taxonomy" id="285561"/>
    <lineage>
        <taxon>Bacteria</taxon>
        <taxon>Bacillati</taxon>
        <taxon>Actinomycetota</taxon>
        <taxon>Actinomycetes</taxon>
        <taxon>Kitasatosporales</taxon>
        <taxon>Streptomycetaceae</taxon>
        <taxon>Streptomyces</taxon>
    </lineage>
</organism>
<dbReference type="InterPro" id="IPR059106">
    <property type="entry name" value="WHD_MalT"/>
</dbReference>
<evidence type="ECO:0000259" key="4">
    <source>
        <dbReference type="PROSITE" id="PS50043"/>
    </source>
</evidence>
<dbReference type="Gene3D" id="3.40.50.300">
    <property type="entry name" value="P-loop containing nucleotide triphosphate hydrolases"/>
    <property type="match status" value="1"/>
</dbReference>
<evidence type="ECO:0000256" key="2">
    <source>
        <dbReference type="ARBA" id="ARBA00023125"/>
    </source>
</evidence>
<evidence type="ECO:0000256" key="3">
    <source>
        <dbReference type="ARBA" id="ARBA00023163"/>
    </source>
</evidence>